<protein>
    <submittedName>
        <fullName evidence="1">Uncharacterized protein</fullName>
    </submittedName>
</protein>
<reference evidence="1" key="1">
    <citation type="submission" date="2018-05" db="EMBL/GenBank/DDBJ databases">
        <authorList>
            <person name="Lanie J.A."/>
            <person name="Ng W.-L."/>
            <person name="Kazmierczak K.M."/>
            <person name="Andrzejewski T.M."/>
            <person name="Davidsen T.M."/>
            <person name="Wayne K.J."/>
            <person name="Tettelin H."/>
            <person name="Glass J.I."/>
            <person name="Rusch D."/>
            <person name="Podicherti R."/>
            <person name="Tsui H.-C.T."/>
            <person name="Winkler M.E."/>
        </authorList>
    </citation>
    <scope>NUCLEOTIDE SEQUENCE</scope>
</reference>
<proteinExistence type="predicted"/>
<accession>A0A382WDW1</accession>
<dbReference type="Gene3D" id="3.90.120.30">
    <property type="match status" value="1"/>
</dbReference>
<dbReference type="AlphaFoldDB" id="A0A382WDW1"/>
<name>A0A382WDW1_9ZZZZ</name>
<gene>
    <name evidence="1" type="ORF">METZ01_LOCUS409574</name>
</gene>
<evidence type="ECO:0000313" key="1">
    <source>
        <dbReference type="EMBL" id="SVD56720.1"/>
    </source>
</evidence>
<organism evidence="1">
    <name type="scientific">marine metagenome</name>
    <dbReference type="NCBI Taxonomy" id="408172"/>
    <lineage>
        <taxon>unclassified sequences</taxon>
        <taxon>metagenomes</taxon>
        <taxon>ecological metagenomes</taxon>
    </lineage>
</organism>
<dbReference type="EMBL" id="UINC01158916">
    <property type="protein sequence ID" value="SVD56720.1"/>
    <property type="molecule type" value="Genomic_DNA"/>
</dbReference>
<feature type="non-terminal residue" evidence="1">
    <location>
        <position position="1"/>
    </location>
</feature>
<sequence length="102" mass="11633">TTKGKPIEQSSPRWMKWGTIVNSCLLTANISFRRTGREYSLSAILEEAVDEKYYLSEKSVKGMITHAKNQEKMGRNFKTNVIQKKAQHSLQVTTKDGVVEEQ</sequence>